<evidence type="ECO:0000256" key="1">
    <source>
        <dbReference type="SAM" id="MobiDB-lite"/>
    </source>
</evidence>
<dbReference type="CDD" id="cd00093">
    <property type="entry name" value="HTH_XRE"/>
    <property type="match status" value="1"/>
</dbReference>
<evidence type="ECO:0000313" key="2">
    <source>
        <dbReference type="EMBL" id="TQR83112.1"/>
    </source>
</evidence>
<dbReference type="GO" id="GO:0003677">
    <property type="term" value="F:DNA binding"/>
    <property type="evidence" value="ECO:0007669"/>
    <property type="project" value="InterPro"/>
</dbReference>
<dbReference type="AlphaFoldDB" id="A0A544VSZ6"/>
<gene>
    <name evidence="2" type="ORF">D8S82_28600</name>
</gene>
<feature type="compositionally biased region" description="Low complexity" evidence="1">
    <location>
        <begin position="14"/>
        <end position="25"/>
    </location>
</feature>
<feature type="region of interest" description="Disordered" evidence="1">
    <location>
        <begin position="1"/>
        <end position="32"/>
    </location>
</feature>
<reference evidence="2 3" key="1">
    <citation type="submission" date="2018-10" db="EMBL/GenBank/DDBJ databases">
        <title>Draft genome of Mycobacterium hodleri strain B.</title>
        <authorList>
            <person name="Amande T.J."/>
            <person name="Mcgenity T.J."/>
        </authorList>
    </citation>
    <scope>NUCLEOTIDE SEQUENCE [LARGE SCALE GENOMIC DNA]</scope>
    <source>
        <strain evidence="2 3">B</strain>
    </source>
</reference>
<dbReference type="EMBL" id="VIFX01000051">
    <property type="protein sequence ID" value="TQR83112.1"/>
    <property type="molecule type" value="Genomic_DNA"/>
</dbReference>
<proteinExistence type="predicted"/>
<accession>A0A544VSZ6</accession>
<dbReference type="SUPFAM" id="SSF47413">
    <property type="entry name" value="lambda repressor-like DNA-binding domains"/>
    <property type="match status" value="1"/>
</dbReference>
<comment type="caution">
    <text evidence="2">The sequence shown here is derived from an EMBL/GenBank/DDBJ whole genome shotgun (WGS) entry which is preliminary data.</text>
</comment>
<protein>
    <submittedName>
        <fullName evidence="2">Helix-turn-helix transcriptional regulator</fullName>
    </submittedName>
</protein>
<name>A0A544VSZ6_9MYCO</name>
<dbReference type="RefSeq" id="WP_142555334.1">
    <property type="nucleotide sequence ID" value="NZ_VIFX01000051.1"/>
</dbReference>
<sequence>MTLTSDTRGDAAGRPRPAATGPRSRPAVDQRPVEFWPTSAIREALETDDLTVWQRIVVAIKRDPYGRTARQVEEVLDNAPPYGVSRALDEVLTRTRAHLEANECAEVGRHISMLLQRSGLGQDEFASRIGIPADQFASYLQGTTSPAASLMIRMRRLSDRFAKMRGHSD</sequence>
<evidence type="ECO:0000313" key="3">
    <source>
        <dbReference type="Proteomes" id="UP000315759"/>
    </source>
</evidence>
<keyword evidence="3" id="KW-1185">Reference proteome</keyword>
<dbReference type="Proteomes" id="UP000315759">
    <property type="component" value="Unassembled WGS sequence"/>
</dbReference>
<organism evidence="2 3">
    <name type="scientific">Mycolicibacterium hodleri</name>
    <dbReference type="NCBI Taxonomy" id="49897"/>
    <lineage>
        <taxon>Bacteria</taxon>
        <taxon>Bacillati</taxon>
        <taxon>Actinomycetota</taxon>
        <taxon>Actinomycetes</taxon>
        <taxon>Mycobacteriales</taxon>
        <taxon>Mycobacteriaceae</taxon>
        <taxon>Mycolicibacterium</taxon>
    </lineage>
</organism>
<dbReference type="InterPro" id="IPR010982">
    <property type="entry name" value="Lambda_DNA-bd_dom_sf"/>
</dbReference>
<dbReference type="InterPro" id="IPR001387">
    <property type="entry name" value="Cro/C1-type_HTH"/>
</dbReference>